<feature type="compositionally biased region" description="Basic residues" evidence="1">
    <location>
        <begin position="1"/>
        <end position="15"/>
    </location>
</feature>
<dbReference type="OrthoDB" id="6144703at2759"/>
<dbReference type="InterPro" id="IPR003595">
    <property type="entry name" value="Tyr_Pase_cat"/>
</dbReference>
<dbReference type="Proteomes" id="UP000053766">
    <property type="component" value="Unassembled WGS sequence"/>
</dbReference>
<proteinExistence type="predicted"/>
<feature type="region of interest" description="Disordered" evidence="1">
    <location>
        <begin position="1"/>
        <end position="37"/>
    </location>
</feature>
<gene>
    <name evidence="4" type="ORF">DICVIV_03765</name>
</gene>
<evidence type="ECO:0000259" key="3">
    <source>
        <dbReference type="PROSITE" id="PS50056"/>
    </source>
</evidence>
<evidence type="ECO:0000256" key="1">
    <source>
        <dbReference type="SAM" id="MobiDB-lite"/>
    </source>
</evidence>
<accession>A0A0D8XZN2</accession>
<protein>
    <submittedName>
        <fullName evidence="4">Protein-tyrosine phosphatase</fullName>
    </submittedName>
</protein>
<evidence type="ECO:0000259" key="2">
    <source>
        <dbReference type="PROSITE" id="PS50055"/>
    </source>
</evidence>
<dbReference type="PANTHER" id="PTHR23219">
    <property type="entry name" value="TYROSINE-PROTEIN PHOSPHATASE C15H7.3-RELATED"/>
    <property type="match status" value="1"/>
</dbReference>
<dbReference type="PROSITE" id="PS50056">
    <property type="entry name" value="TYR_PHOSPHATASE_2"/>
    <property type="match status" value="1"/>
</dbReference>
<evidence type="ECO:0000313" key="5">
    <source>
        <dbReference type="Proteomes" id="UP000053766"/>
    </source>
</evidence>
<dbReference type="PROSITE" id="PS00383">
    <property type="entry name" value="TYR_PHOSPHATASE_1"/>
    <property type="match status" value="1"/>
</dbReference>
<dbReference type="CDD" id="cd00047">
    <property type="entry name" value="PTPc"/>
    <property type="match status" value="1"/>
</dbReference>
<organism evidence="4 5">
    <name type="scientific">Dictyocaulus viviparus</name>
    <name type="common">Bovine lungworm</name>
    <dbReference type="NCBI Taxonomy" id="29172"/>
    <lineage>
        <taxon>Eukaryota</taxon>
        <taxon>Metazoa</taxon>
        <taxon>Ecdysozoa</taxon>
        <taxon>Nematoda</taxon>
        <taxon>Chromadorea</taxon>
        <taxon>Rhabditida</taxon>
        <taxon>Rhabditina</taxon>
        <taxon>Rhabditomorpha</taxon>
        <taxon>Strongyloidea</taxon>
        <taxon>Metastrongylidae</taxon>
        <taxon>Dictyocaulus</taxon>
    </lineage>
</organism>
<dbReference type="AlphaFoldDB" id="A0A0D8XZN2"/>
<evidence type="ECO:0000313" key="4">
    <source>
        <dbReference type="EMBL" id="KJH50128.1"/>
    </source>
</evidence>
<dbReference type="InterPro" id="IPR000387">
    <property type="entry name" value="Tyr_Pase_dom"/>
</dbReference>
<dbReference type="InterPro" id="IPR029021">
    <property type="entry name" value="Prot-tyrosine_phosphatase-like"/>
</dbReference>
<dbReference type="EMBL" id="KN716215">
    <property type="protein sequence ID" value="KJH50128.1"/>
    <property type="molecule type" value="Genomic_DNA"/>
</dbReference>
<reference evidence="5" key="2">
    <citation type="journal article" date="2016" name="Sci. Rep.">
        <title>Dictyocaulus viviparus genome, variome and transcriptome elucidate lungworm biology and support future intervention.</title>
        <authorList>
            <person name="McNulty S.N."/>
            <person name="Strube C."/>
            <person name="Rosa B.A."/>
            <person name="Martin J.C."/>
            <person name="Tyagi R."/>
            <person name="Choi Y.J."/>
            <person name="Wang Q."/>
            <person name="Hallsworth Pepin K."/>
            <person name="Zhang X."/>
            <person name="Ozersky P."/>
            <person name="Wilson R.K."/>
            <person name="Sternberg P.W."/>
            <person name="Gasser R.B."/>
            <person name="Mitreva M."/>
        </authorList>
    </citation>
    <scope>NUCLEOTIDE SEQUENCE [LARGE SCALE GENOMIC DNA]</scope>
    <source>
        <strain evidence="5">HannoverDv2000</strain>
    </source>
</reference>
<dbReference type="SMART" id="SM00404">
    <property type="entry name" value="PTPc_motif"/>
    <property type="match status" value="1"/>
</dbReference>
<keyword evidence="5" id="KW-1185">Reference proteome</keyword>
<feature type="domain" description="Tyrosine specific protein phosphatases" evidence="3">
    <location>
        <begin position="248"/>
        <end position="321"/>
    </location>
</feature>
<sequence>MTAKTKRCRTVRPRRRAEATYDEQEDSGQVAQRKAAQPVPVMVPKKIQISPEVERHLDLFVDTFVTLGVDGLRRQFKDGLNVYRAPDNKYTFKAFEANMDKNRYTDVVCLDDTRVHLTLDVPPATEYIHANWVKFEGHDKVFIATQSPLDNTIEDFWRMVFQEGCPHIVNLTRCIEDGKVKGSQYWPLEAGKYSTYGKMFVNTKKVESEGKFMIYTVEVLPDGCSNSNIVKVLHMTSWPDRSLPMSGRHVLRLIRQVGSDRLDNGPVVMHCSAGIGRTGTIILIDIILRRLFACKEIDLPQLFRILRNQRASCIQFEGQYVFIVASVLDYIKMKCPRHKDRVNKYLDEFRNALMPS</sequence>
<dbReference type="PROSITE" id="PS50055">
    <property type="entry name" value="TYR_PHOSPHATASE_PTP"/>
    <property type="match status" value="1"/>
</dbReference>
<dbReference type="PANTHER" id="PTHR23219:SF13">
    <property type="entry name" value="TYROSINE-PROTEIN PHOSPHATASE DOMAIN-CONTAINING PROTEIN"/>
    <property type="match status" value="1"/>
</dbReference>
<reference evidence="4 5" key="1">
    <citation type="submission" date="2013-11" db="EMBL/GenBank/DDBJ databases">
        <title>Draft genome of the bovine lungworm Dictyocaulus viviparus.</title>
        <authorList>
            <person name="Mitreva M."/>
        </authorList>
    </citation>
    <scope>NUCLEOTIDE SEQUENCE [LARGE SCALE GENOMIC DNA]</scope>
    <source>
        <strain evidence="4 5">HannoverDv2000</strain>
    </source>
</reference>
<dbReference type="InterPro" id="IPR016130">
    <property type="entry name" value="Tyr_Pase_AS"/>
</dbReference>
<name>A0A0D8XZN2_DICVI</name>
<dbReference type="GO" id="GO:0004725">
    <property type="term" value="F:protein tyrosine phosphatase activity"/>
    <property type="evidence" value="ECO:0007669"/>
    <property type="project" value="InterPro"/>
</dbReference>
<dbReference type="SMART" id="SM00194">
    <property type="entry name" value="PTPc"/>
    <property type="match status" value="1"/>
</dbReference>
<dbReference type="STRING" id="29172.A0A0D8XZN2"/>
<feature type="domain" description="Tyrosine-protein phosphatase" evidence="2">
    <location>
        <begin position="72"/>
        <end position="330"/>
    </location>
</feature>
<dbReference type="PRINTS" id="PR00700">
    <property type="entry name" value="PRTYPHPHTASE"/>
</dbReference>
<dbReference type="SUPFAM" id="SSF52799">
    <property type="entry name" value="(Phosphotyrosine protein) phosphatases II"/>
    <property type="match status" value="1"/>
</dbReference>
<dbReference type="Gene3D" id="3.90.190.10">
    <property type="entry name" value="Protein tyrosine phosphatase superfamily"/>
    <property type="match status" value="1"/>
</dbReference>
<dbReference type="InterPro" id="IPR000242">
    <property type="entry name" value="PTP_cat"/>
</dbReference>
<dbReference type="Pfam" id="PF00102">
    <property type="entry name" value="Y_phosphatase"/>
    <property type="match status" value="1"/>
</dbReference>